<keyword evidence="3" id="KW-0560">Oxidoreductase</keyword>
<dbReference type="PANTHER" id="PTHR32332:SF18">
    <property type="entry name" value="2-NITROPROPANE DIOXYGENASE"/>
    <property type="match status" value="1"/>
</dbReference>
<comment type="caution">
    <text evidence="4">The sequence shown here is derived from an EMBL/GenBank/DDBJ whole genome shotgun (WGS) entry which is preliminary data.</text>
</comment>
<dbReference type="InterPro" id="IPR004136">
    <property type="entry name" value="NMO"/>
</dbReference>
<reference evidence="4" key="3">
    <citation type="submission" date="2020-02" db="EMBL/GenBank/DDBJ databases">
        <authorList>
            <person name="Sarangi A.N."/>
            <person name="Ghosh S."/>
            <person name="Mukherjee M."/>
            <person name="Tripathy S."/>
        </authorList>
    </citation>
    <scope>NUCLEOTIDE SEQUENCE</scope>
    <source>
        <strain evidence="4">BDU141951</strain>
    </source>
</reference>
<sequence>MFTTLSTSLPPLTLGAKTAHYPIIQGGMGVRISGANLAAAVANAGGVGVISSVGLGLRILEANTDDARGSWSDRYFEATKQALIAEIQTARALSPQGVIGINTMVADRHHDALMQAIADQPIDFIIAGAGLPLSLPRLVQPSPHIALIPIVASVRAARVLCRKWSQQYQRLPDGFIVESPGAAGGHLGAKLAEVDDVAHSVEAVVPQLVNYIRDELQAEIPVIAAGGIWDRADIDRMLALGASGVQLGTRFITTEECDADDRYKTYHLQARAEDVMLVPSPVGLPGRAIRNPFIEKVMAGESLPKTRCVNCLVRCKYRDQKETYCILHALNRAANGDVENGLIFAGSNAGKSDRLRSVADLMQELVGDATPQAAV</sequence>
<organism evidence="4">
    <name type="scientific">Lyngbya confervoides BDU141951</name>
    <dbReference type="NCBI Taxonomy" id="1574623"/>
    <lineage>
        <taxon>Bacteria</taxon>
        <taxon>Bacillati</taxon>
        <taxon>Cyanobacteriota</taxon>
        <taxon>Cyanophyceae</taxon>
        <taxon>Oscillatoriophycideae</taxon>
        <taxon>Oscillatoriales</taxon>
        <taxon>Microcoleaceae</taxon>
        <taxon>Lyngbya</taxon>
    </lineage>
</organism>
<dbReference type="AlphaFoldDB" id="A0A0C1YI18"/>
<dbReference type="CDD" id="cd04730">
    <property type="entry name" value="NPD_like"/>
    <property type="match status" value="1"/>
</dbReference>
<evidence type="ECO:0000256" key="3">
    <source>
        <dbReference type="ARBA" id="ARBA00023002"/>
    </source>
</evidence>
<dbReference type="PANTHER" id="PTHR32332">
    <property type="entry name" value="2-NITROPROPANE DIOXYGENASE"/>
    <property type="match status" value="1"/>
</dbReference>
<dbReference type="GO" id="GO:0018580">
    <property type="term" value="F:nitronate monooxygenase activity"/>
    <property type="evidence" value="ECO:0007669"/>
    <property type="project" value="InterPro"/>
</dbReference>
<reference evidence="4" key="1">
    <citation type="submission" date="2014-11" db="EMBL/GenBank/DDBJ databases">
        <authorList>
            <person name="Malar M.C."/>
            <person name="Sen D."/>
            <person name="Tripathy S."/>
        </authorList>
    </citation>
    <scope>NUCLEOTIDE SEQUENCE</scope>
    <source>
        <strain evidence="4">BDU141951</strain>
    </source>
</reference>
<evidence type="ECO:0000313" key="4">
    <source>
        <dbReference type="EMBL" id="NEV68666.1"/>
    </source>
</evidence>
<gene>
    <name evidence="4" type="ORF">QQ91_016250</name>
</gene>
<proteinExistence type="predicted"/>
<dbReference type="SUPFAM" id="SSF51412">
    <property type="entry name" value="Inosine monophosphate dehydrogenase (IMPDH)"/>
    <property type="match status" value="1"/>
</dbReference>
<keyword evidence="1" id="KW-0285">Flavoprotein</keyword>
<dbReference type="Gene3D" id="3.20.20.70">
    <property type="entry name" value="Aldolase class I"/>
    <property type="match status" value="1"/>
</dbReference>
<keyword evidence="2" id="KW-0288">FMN</keyword>
<keyword evidence="4" id="KW-0503">Monooxygenase</keyword>
<name>A0A0C1YI18_9CYAN</name>
<dbReference type="InterPro" id="IPR013785">
    <property type="entry name" value="Aldolase_TIM"/>
</dbReference>
<dbReference type="Pfam" id="PF03060">
    <property type="entry name" value="NMO"/>
    <property type="match status" value="1"/>
</dbReference>
<evidence type="ECO:0000256" key="2">
    <source>
        <dbReference type="ARBA" id="ARBA00022643"/>
    </source>
</evidence>
<protein>
    <submittedName>
        <fullName evidence="4">Nitronate monooxygenase</fullName>
    </submittedName>
</protein>
<reference evidence="4" key="2">
    <citation type="journal article" date="2015" name="Genome Announc.">
        <title>Draft Genome Sequence of Filamentous Marine Cyanobacterium Lyngbya confervoides Strain BDU141951.</title>
        <authorList>
            <person name="Chandrababunaidu M.M."/>
            <person name="Sen D."/>
            <person name="Tripathy S."/>
        </authorList>
    </citation>
    <scope>NUCLEOTIDE SEQUENCE</scope>
    <source>
        <strain evidence="4">BDU141951</strain>
    </source>
</reference>
<evidence type="ECO:0000256" key="1">
    <source>
        <dbReference type="ARBA" id="ARBA00022630"/>
    </source>
</evidence>
<dbReference type="EMBL" id="JTHE02000003">
    <property type="protein sequence ID" value="NEV68666.1"/>
    <property type="molecule type" value="Genomic_DNA"/>
</dbReference>
<accession>A0A0C1YI18</accession>